<dbReference type="PANTHER" id="PTHR33751">
    <property type="entry name" value="CBB3-TYPE CYTOCHROME C OXIDASE SUBUNIT FIXP"/>
    <property type="match status" value="1"/>
</dbReference>
<dbReference type="EMBL" id="CP022579">
    <property type="protein sequence ID" value="QEL64003.1"/>
    <property type="molecule type" value="Genomic_DNA"/>
</dbReference>
<gene>
    <name evidence="12" type="ORF">OTERR_05270</name>
</gene>
<feature type="binding site" description="covalent" evidence="8">
    <location>
        <position position="44"/>
    </location>
    <ligand>
        <name>heme c</name>
        <dbReference type="ChEBI" id="CHEBI:61717"/>
        <label>1</label>
    </ligand>
</feature>
<name>A0A5C1E553_9RHOO</name>
<protein>
    <submittedName>
        <fullName evidence="12">Cytochrome c</fullName>
    </submittedName>
</protein>
<keyword evidence="10" id="KW-0732">Signal</keyword>
<dbReference type="InterPro" id="IPR009056">
    <property type="entry name" value="Cyt_c-like_dom"/>
</dbReference>
<dbReference type="PANTHER" id="PTHR33751:SF9">
    <property type="entry name" value="CYTOCHROME C4"/>
    <property type="match status" value="1"/>
</dbReference>
<feature type="binding site" description="axial binding residue" evidence="9">
    <location>
        <position position="89"/>
    </location>
    <ligand>
        <name>heme c</name>
        <dbReference type="ChEBI" id="CHEBI:61717"/>
        <label>1</label>
    </ligand>
    <ligandPart>
        <name>Fe</name>
        <dbReference type="ChEBI" id="CHEBI:18248"/>
    </ligandPart>
</feature>
<dbReference type="PRINTS" id="PR00605">
    <property type="entry name" value="CYTCHROMECIC"/>
</dbReference>
<evidence type="ECO:0000256" key="3">
    <source>
        <dbReference type="ARBA" id="ARBA00022617"/>
    </source>
</evidence>
<feature type="domain" description="Cytochrome c" evidence="11">
    <location>
        <begin position="28"/>
        <end position="112"/>
    </location>
</feature>
<keyword evidence="13" id="KW-1185">Reference proteome</keyword>
<dbReference type="KEGG" id="otr:OTERR_05270"/>
<dbReference type="Proteomes" id="UP000323671">
    <property type="component" value="Chromosome"/>
</dbReference>
<accession>A0A5C1E553</accession>
<dbReference type="GO" id="GO:0009055">
    <property type="term" value="F:electron transfer activity"/>
    <property type="evidence" value="ECO:0007669"/>
    <property type="project" value="InterPro"/>
</dbReference>
<proteinExistence type="predicted"/>
<evidence type="ECO:0000256" key="8">
    <source>
        <dbReference type="PIRSR" id="PIRSR000005-1"/>
    </source>
</evidence>
<dbReference type="Pfam" id="PF00034">
    <property type="entry name" value="Cytochrom_C"/>
    <property type="match status" value="2"/>
</dbReference>
<feature type="binding site" description="covalent" evidence="8">
    <location>
        <position position="41"/>
    </location>
    <ligand>
        <name>heme c</name>
        <dbReference type="ChEBI" id="CHEBI:61717"/>
        <label>1</label>
    </ligand>
</feature>
<keyword evidence="5" id="KW-0574">Periplasm</keyword>
<feature type="chain" id="PRO_5023074244" evidence="10">
    <location>
        <begin position="20"/>
        <end position="213"/>
    </location>
</feature>
<evidence type="ECO:0000256" key="7">
    <source>
        <dbReference type="ARBA" id="ARBA00023004"/>
    </source>
</evidence>
<evidence type="ECO:0000256" key="4">
    <source>
        <dbReference type="ARBA" id="ARBA00022723"/>
    </source>
</evidence>
<dbReference type="RefSeq" id="WP_054620061.1">
    <property type="nucleotide sequence ID" value="NZ_CP022579.1"/>
</dbReference>
<evidence type="ECO:0000256" key="9">
    <source>
        <dbReference type="PIRSR" id="PIRSR000005-2"/>
    </source>
</evidence>
<evidence type="ECO:0000256" key="10">
    <source>
        <dbReference type="SAM" id="SignalP"/>
    </source>
</evidence>
<keyword evidence="3 8" id="KW-0349">Heme</keyword>
<organism evidence="12 13">
    <name type="scientific">Oryzomicrobium terrae</name>
    <dbReference type="NCBI Taxonomy" id="1735038"/>
    <lineage>
        <taxon>Bacteria</taxon>
        <taxon>Pseudomonadati</taxon>
        <taxon>Pseudomonadota</taxon>
        <taxon>Betaproteobacteria</taxon>
        <taxon>Rhodocyclales</taxon>
        <taxon>Rhodocyclaceae</taxon>
        <taxon>Oryzomicrobium</taxon>
    </lineage>
</organism>
<feature type="binding site" description="covalent" evidence="8">
    <location>
        <position position="144"/>
    </location>
    <ligand>
        <name>heme c</name>
        <dbReference type="ChEBI" id="CHEBI:61717"/>
        <label>2</label>
    </ligand>
</feature>
<keyword evidence="4 9" id="KW-0479">Metal-binding</keyword>
<feature type="binding site" description="axial binding residue" evidence="9">
    <location>
        <position position="190"/>
    </location>
    <ligand>
        <name>heme c</name>
        <dbReference type="ChEBI" id="CHEBI:61717"/>
        <label>2</label>
    </ligand>
    <ligandPart>
        <name>Fe</name>
        <dbReference type="ChEBI" id="CHEBI:18248"/>
    </ligandPart>
</feature>
<evidence type="ECO:0000259" key="11">
    <source>
        <dbReference type="PROSITE" id="PS51007"/>
    </source>
</evidence>
<dbReference type="InterPro" id="IPR050597">
    <property type="entry name" value="Cytochrome_c_Oxidase_Subunit"/>
</dbReference>
<dbReference type="PIRSF" id="PIRSF000005">
    <property type="entry name" value="Cytochrome_c4"/>
    <property type="match status" value="1"/>
</dbReference>
<dbReference type="InterPro" id="IPR008168">
    <property type="entry name" value="Cyt_C_IC"/>
</dbReference>
<evidence type="ECO:0000256" key="2">
    <source>
        <dbReference type="ARBA" id="ARBA00022448"/>
    </source>
</evidence>
<dbReference type="AlphaFoldDB" id="A0A5C1E553"/>
<dbReference type="SUPFAM" id="SSF46626">
    <property type="entry name" value="Cytochrome c"/>
    <property type="match status" value="2"/>
</dbReference>
<keyword evidence="6" id="KW-0249">Electron transport</keyword>
<keyword evidence="2" id="KW-0813">Transport</keyword>
<dbReference type="GO" id="GO:0020037">
    <property type="term" value="F:heme binding"/>
    <property type="evidence" value="ECO:0007669"/>
    <property type="project" value="InterPro"/>
</dbReference>
<feature type="binding site" description="axial binding residue" evidence="9">
    <location>
        <position position="148"/>
    </location>
    <ligand>
        <name>heme c</name>
        <dbReference type="ChEBI" id="CHEBI:61717"/>
        <label>2</label>
    </ligand>
    <ligandPart>
        <name>Fe</name>
        <dbReference type="ChEBI" id="CHEBI:18248"/>
    </ligandPart>
</feature>
<dbReference type="Gene3D" id="1.10.760.10">
    <property type="entry name" value="Cytochrome c-like domain"/>
    <property type="match status" value="2"/>
</dbReference>
<evidence type="ECO:0000256" key="6">
    <source>
        <dbReference type="ARBA" id="ARBA00022982"/>
    </source>
</evidence>
<keyword evidence="7 9" id="KW-0408">Iron</keyword>
<dbReference type="InterPro" id="IPR024167">
    <property type="entry name" value="Cytochrome_c4-like"/>
</dbReference>
<sequence length="213" mass="22247">MKRLSALVLLFVASISSVAANEAAKPKADPAKAKPIVEGVCVACHGADGNSPASANPNLAGQHPDYLYKQLTNFKAAEGKPAARNNPIMGGMVAALSDEDMRNLAAYFGEQKLKPQVAKDDAPVLALGKKLWRAGDINRGIPACAGCHGATGAGLPAQYPRLGGQYADYTAAQLKAFRAEERNNDAEAVMRTIAGKLSDKEIAAVSEYAAGLR</sequence>
<dbReference type="PROSITE" id="PS51007">
    <property type="entry name" value="CYTC"/>
    <property type="match status" value="2"/>
</dbReference>
<feature type="domain" description="Cytochrome c" evidence="11">
    <location>
        <begin position="123"/>
        <end position="213"/>
    </location>
</feature>
<feature type="binding site" description="axial binding residue" evidence="9">
    <location>
        <position position="45"/>
    </location>
    <ligand>
        <name>heme c</name>
        <dbReference type="ChEBI" id="CHEBI:61717"/>
        <label>1</label>
    </ligand>
    <ligandPart>
        <name>Fe</name>
        <dbReference type="ChEBI" id="CHEBI:18248"/>
    </ligandPart>
</feature>
<feature type="binding site" description="covalent" evidence="8">
    <location>
        <position position="147"/>
    </location>
    <ligand>
        <name>heme c</name>
        <dbReference type="ChEBI" id="CHEBI:61717"/>
        <label>2</label>
    </ligand>
</feature>
<comment type="subcellular location">
    <subcellularLocation>
        <location evidence="1">Periplasm</location>
    </subcellularLocation>
</comment>
<evidence type="ECO:0000256" key="1">
    <source>
        <dbReference type="ARBA" id="ARBA00004418"/>
    </source>
</evidence>
<dbReference type="GO" id="GO:0005506">
    <property type="term" value="F:iron ion binding"/>
    <property type="evidence" value="ECO:0007669"/>
    <property type="project" value="InterPro"/>
</dbReference>
<evidence type="ECO:0000256" key="5">
    <source>
        <dbReference type="ARBA" id="ARBA00022764"/>
    </source>
</evidence>
<comment type="PTM">
    <text evidence="8">Binds 2 heme c groups covalently per subunit.</text>
</comment>
<feature type="signal peptide" evidence="10">
    <location>
        <begin position="1"/>
        <end position="19"/>
    </location>
</feature>
<dbReference type="InterPro" id="IPR036909">
    <property type="entry name" value="Cyt_c-like_dom_sf"/>
</dbReference>
<reference evidence="12 13" key="1">
    <citation type="submission" date="2017-07" db="EMBL/GenBank/DDBJ databases">
        <title>Complete genome sequence of Oryzomicrobium terrae TPP412.</title>
        <authorList>
            <person name="Chiu L.-W."/>
            <person name="Lo K.-J."/>
            <person name="Tsai Y.-M."/>
            <person name="Lin S.-S."/>
            <person name="Kuo C.-H."/>
            <person name="Liu C.-T."/>
        </authorList>
    </citation>
    <scope>NUCLEOTIDE SEQUENCE [LARGE SCALE GENOMIC DNA]</scope>
    <source>
        <strain evidence="12 13">TPP412</strain>
    </source>
</reference>
<evidence type="ECO:0000313" key="12">
    <source>
        <dbReference type="EMBL" id="QEL64003.1"/>
    </source>
</evidence>
<dbReference type="GO" id="GO:0042597">
    <property type="term" value="C:periplasmic space"/>
    <property type="evidence" value="ECO:0007669"/>
    <property type="project" value="UniProtKB-SubCell"/>
</dbReference>
<evidence type="ECO:0000313" key="13">
    <source>
        <dbReference type="Proteomes" id="UP000323671"/>
    </source>
</evidence>